<evidence type="ECO:0000256" key="4">
    <source>
        <dbReference type="ARBA" id="ARBA00018517"/>
    </source>
</evidence>
<feature type="compositionally biased region" description="Basic and acidic residues" evidence="23">
    <location>
        <begin position="258"/>
        <end position="269"/>
    </location>
</feature>
<evidence type="ECO:0000256" key="1">
    <source>
        <dbReference type="ARBA" id="ARBA00004408"/>
    </source>
</evidence>
<keyword evidence="8" id="KW-0808">Transferase</keyword>
<dbReference type="SUPFAM" id="SSF53335">
    <property type="entry name" value="S-adenosyl-L-methionine-dependent methyltransferases"/>
    <property type="match status" value="1"/>
</dbReference>
<keyword evidence="6" id="KW-0597">Phosphoprotein</keyword>
<dbReference type="Gene3D" id="3.40.50.150">
    <property type="entry name" value="Vaccinia Virus protein VP39"/>
    <property type="match status" value="1"/>
</dbReference>
<evidence type="ECO:0000256" key="6">
    <source>
        <dbReference type="ARBA" id="ARBA00022553"/>
    </source>
</evidence>
<dbReference type="Pfam" id="PF09445">
    <property type="entry name" value="Methyltransf_15"/>
    <property type="match status" value="1"/>
</dbReference>
<feature type="compositionally biased region" description="Polar residues" evidence="23">
    <location>
        <begin position="217"/>
        <end position="228"/>
    </location>
</feature>
<evidence type="ECO:0000256" key="7">
    <source>
        <dbReference type="ARBA" id="ARBA00022603"/>
    </source>
</evidence>
<comment type="similarity">
    <text evidence="13">Belongs to the methyltransferase superfamily. Trimethylguanosine synthase family.</text>
</comment>
<dbReference type="PANTHER" id="PTHR14741">
    <property type="entry name" value="S-ADENOSYLMETHIONINE-DEPENDENT METHYLTRANSFERASE RELATED"/>
    <property type="match status" value="1"/>
</dbReference>
<protein>
    <recommendedName>
        <fullName evidence="4">Trimethylguanosine synthase</fullName>
    </recommendedName>
    <alternativeName>
        <fullName evidence="18">Cap-specific guanine-N(2) methyltransferase</fullName>
    </alternativeName>
    <alternativeName>
        <fullName evidence="21">Nuclear receptor coactivator 6-interacting protein</fullName>
    </alternativeName>
    <alternativeName>
        <fullName evidence="22">PRIP-interacting protein with methyltransferase motif</fullName>
    </alternativeName>
</protein>
<keyword evidence="9" id="KW-0949">S-adenosyl-L-methionine</keyword>
<evidence type="ECO:0000256" key="20">
    <source>
        <dbReference type="ARBA" id="ARBA00064494"/>
    </source>
</evidence>
<keyword evidence="25" id="KW-1185">Reference proteome</keyword>
<evidence type="ECO:0000313" key="24">
    <source>
        <dbReference type="Ensembl" id="ENSPMGP00000015519.1"/>
    </source>
</evidence>
<dbReference type="GO" id="GO:0005737">
    <property type="term" value="C:cytoplasm"/>
    <property type="evidence" value="ECO:0007669"/>
    <property type="project" value="UniProtKB-SubCell"/>
</dbReference>
<evidence type="ECO:0000256" key="14">
    <source>
        <dbReference type="ARBA" id="ARBA00047418"/>
    </source>
</evidence>
<keyword evidence="11" id="KW-0804">Transcription</keyword>
<accession>A0A3B4AFW6</accession>
<feature type="region of interest" description="Disordered" evidence="23">
    <location>
        <begin position="170"/>
        <end position="202"/>
    </location>
</feature>
<dbReference type="GO" id="GO:0071164">
    <property type="term" value="F:RNA cap trimethylguanosine synthase activity"/>
    <property type="evidence" value="ECO:0007669"/>
    <property type="project" value="TreeGrafter"/>
</dbReference>
<evidence type="ECO:0000256" key="12">
    <source>
        <dbReference type="ARBA" id="ARBA00023242"/>
    </source>
</evidence>
<comment type="catalytic activity">
    <reaction evidence="17">
        <text>a 5'-end (N(7)-methyl 5'-triphosphoguanosine)-ribonucleoside in snRNA + S-adenosyl-L-methionine = a 5'-end (N(2),N(7)-dimethyl 5'-triphosphoguanosine)-ribonucleoside in snRNA + S-adenosyl-L-homocysteine + H(+)</text>
        <dbReference type="Rhea" id="RHEA:78471"/>
        <dbReference type="Rhea" id="RHEA-COMP:19085"/>
        <dbReference type="Rhea" id="RHEA-COMP:19087"/>
        <dbReference type="ChEBI" id="CHEBI:15378"/>
        <dbReference type="ChEBI" id="CHEBI:57856"/>
        <dbReference type="ChEBI" id="CHEBI:59789"/>
        <dbReference type="ChEBI" id="CHEBI:156461"/>
        <dbReference type="ChEBI" id="CHEBI:172880"/>
    </reaction>
    <physiologicalReaction direction="left-to-right" evidence="17">
        <dbReference type="Rhea" id="RHEA:78472"/>
    </physiologicalReaction>
</comment>
<sequence>EEDNVLDEESELMLKMGLPLSFSSSSEYKRNVSLEAVCCTSECVVMTGQLLSSSAEQGESLLWTHWLEKNPDFGSQPDLDPPWTNPDLKTSWDLHYKKTYYDYQNQFYYWTDQGWTVDCLSESGTEEQGGGGEREGEETYRLTEEFKSFCTLKTPGDYPNVDIKNTFVKNEGGEEAEPSDGGTDDKNPSECCPVNSEPQTGTVKDFLGNIQRNTEVCEQSEATTSEPSPQCEPGNMDIAEESKEGLKNDRNMEEEEKKEEIENIEEERTVPCGSNSSSLWDPGAEEGDEGEELNRAQNKRPLPCLETPDFLLPDADSAPWPQRNRRGKQRRTDPIPEEVAAEPELAKYWAQRHRLFSRFDQGIRLDREGWFSVTPEKIAEHIAVRVQSTFRSAQLIVDAFCGVGGNAIQFALSGSRVLAVDIDPVRLDLTRHNAAVYGVADRMDFIQGDFLQLAPRLRGDVVFLAPPWGGPAYLNADVFNIQTMMEPDGYPLYIFQKAKLISDNIVYFLPRNADMDQIASLAGPGGRVEVEQNFLNNKLKTITAYFGDLIKSSGSEEDCVSHNATQQD</sequence>
<evidence type="ECO:0000256" key="16">
    <source>
        <dbReference type="ARBA" id="ARBA00048763"/>
    </source>
</evidence>
<dbReference type="Proteomes" id="UP000261520">
    <property type="component" value="Unplaced"/>
</dbReference>
<comment type="catalytic activity">
    <reaction evidence="15">
        <text>a 5'-end (N(7)-methyl 5'-triphosphoguanosine)-ribonucleoside in snoRNA + S-adenosyl-L-methionine = a 5'-end (N(2),N(7)-dimethyl 5'-triphosphoguanosine)-ribonucleoside in snoRNA + S-adenosyl-L-homocysteine + H(+)</text>
        <dbReference type="Rhea" id="RHEA:78475"/>
        <dbReference type="Rhea" id="RHEA-COMP:19086"/>
        <dbReference type="Rhea" id="RHEA-COMP:19088"/>
        <dbReference type="ChEBI" id="CHEBI:15378"/>
        <dbReference type="ChEBI" id="CHEBI:57856"/>
        <dbReference type="ChEBI" id="CHEBI:59789"/>
        <dbReference type="ChEBI" id="CHEBI:156461"/>
        <dbReference type="ChEBI" id="CHEBI:172880"/>
    </reaction>
    <physiologicalReaction direction="left-to-right" evidence="15">
        <dbReference type="Rhea" id="RHEA:78476"/>
    </physiologicalReaction>
</comment>
<evidence type="ECO:0000256" key="3">
    <source>
        <dbReference type="ARBA" id="ARBA00004604"/>
    </source>
</evidence>
<dbReference type="AlphaFoldDB" id="A0A3B4AFW6"/>
<keyword evidence="5" id="KW-0963">Cytoplasm</keyword>
<name>A0A3B4AFW6_9GOBI</name>
<keyword evidence="7" id="KW-0489">Methyltransferase</keyword>
<evidence type="ECO:0000256" key="18">
    <source>
        <dbReference type="ARBA" id="ARBA00049790"/>
    </source>
</evidence>
<dbReference type="CDD" id="cd02440">
    <property type="entry name" value="AdoMet_MTases"/>
    <property type="match status" value="1"/>
</dbReference>
<proteinExistence type="inferred from homology"/>
<dbReference type="FunFam" id="3.40.50.150:FF:000066">
    <property type="entry name" value="Trimethylguanosine synthase 1"/>
    <property type="match status" value="1"/>
</dbReference>
<evidence type="ECO:0000256" key="17">
    <source>
        <dbReference type="ARBA" id="ARBA00049075"/>
    </source>
</evidence>
<feature type="compositionally biased region" description="Basic and acidic residues" evidence="23">
    <location>
        <begin position="240"/>
        <end position="251"/>
    </location>
</feature>
<comment type="catalytic activity">
    <reaction evidence="14">
        <text>a 5'-end (N(2),N(7)-dimethyl 5'-triphosphoguanosine)-ribonucleoside in snoRNA + S-adenosyl-L-methionine = a 5'-end (N(2),N(2),N(7)-trimethyl 5'-triphosphoguanosine)-ribonucleoside in snoRNA + S-adenosyl-L-homocysteine + H(+)</text>
        <dbReference type="Rhea" id="RHEA:78507"/>
        <dbReference type="Rhea" id="RHEA-COMP:19088"/>
        <dbReference type="Rhea" id="RHEA-COMP:19090"/>
        <dbReference type="ChEBI" id="CHEBI:15378"/>
        <dbReference type="ChEBI" id="CHEBI:57856"/>
        <dbReference type="ChEBI" id="CHEBI:59789"/>
        <dbReference type="ChEBI" id="CHEBI:167623"/>
        <dbReference type="ChEBI" id="CHEBI:172880"/>
    </reaction>
    <physiologicalReaction direction="left-to-right" evidence="14">
        <dbReference type="Rhea" id="RHEA:78508"/>
    </physiologicalReaction>
</comment>
<evidence type="ECO:0000313" key="25">
    <source>
        <dbReference type="Proteomes" id="UP000261520"/>
    </source>
</evidence>
<evidence type="ECO:0000256" key="8">
    <source>
        <dbReference type="ARBA" id="ARBA00022679"/>
    </source>
</evidence>
<keyword evidence="10" id="KW-0805">Transcription regulation</keyword>
<evidence type="ECO:0000256" key="5">
    <source>
        <dbReference type="ARBA" id="ARBA00022490"/>
    </source>
</evidence>
<evidence type="ECO:0000256" key="10">
    <source>
        <dbReference type="ARBA" id="ARBA00023015"/>
    </source>
</evidence>
<evidence type="ECO:0000256" key="23">
    <source>
        <dbReference type="SAM" id="MobiDB-lite"/>
    </source>
</evidence>
<evidence type="ECO:0000256" key="21">
    <source>
        <dbReference type="ARBA" id="ARBA00079339"/>
    </source>
</evidence>
<reference evidence="24" key="1">
    <citation type="submission" date="2025-08" db="UniProtKB">
        <authorList>
            <consortium name="Ensembl"/>
        </authorList>
    </citation>
    <scope>IDENTIFICATION</scope>
</reference>
<comment type="subcellular location">
    <subcellularLocation>
        <location evidence="2">Cytoplasm</location>
    </subcellularLocation>
    <subcellularLocation>
        <location evidence="1">Nucleus</location>
        <location evidence="1">Cajal body</location>
    </subcellularLocation>
    <subcellularLocation>
        <location evidence="3">Nucleus</location>
        <location evidence="3">Nucleolus</location>
    </subcellularLocation>
</comment>
<feature type="region of interest" description="Disordered" evidence="23">
    <location>
        <begin position="217"/>
        <end position="336"/>
    </location>
</feature>
<dbReference type="InterPro" id="IPR029063">
    <property type="entry name" value="SAM-dependent_MTases_sf"/>
</dbReference>
<comment type="subunit">
    <text evidence="20">May form homooligomers. Interacts with CREBBP/CBP, EED/WAIT1, EP300/P300, NCOA6/PRIP, PPARBP/PBP and SMN.</text>
</comment>
<dbReference type="PANTHER" id="PTHR14741:SF32">
    <property type="entry name" value="TRIMETHYLGUANOSINE SYNTHASE"/>
    <property type="match status" value="1"/>
</dbReference>
<comment type="catalytic activity">
    <reaction evidence="16">
        <text>a 5'-end (N(2),N(7)-dimethyl 5'-triphosphoguanosine)-ribonucleoside in snRNA + S-adenosyl-L-methionine = a 5'-end (N(2),N(2),N(7)-trimethyl 5'-triphosphoguanosine)-ribonucleoside in snRNA + S-adenosyl-L-homocysteine + H(+)</text>
        <dbReference type="Rhea" id="RHEA:78479"/>
        <dbReference type="Rhea" id="RHEA-COMP:19087"/>
        <dbReference type="Rhea" id="RHEA-COMP:19089"/>
        <dbReference type="ChEBI" id="CHEBI:15378"/>
        <dbReference type="ChEBI" id="CHEBI:57856"/>
        <dbReference type="ChEBI" id="CHEBI:59789"/>
        <dbReference type="ChEBI" id="CHEBI:167623"/>
        <dbReference type="ChEBI" id="CHEBI:172880"/>
    </reaction>
    <physiologicalReaction direction="left-to-right" evidence="16">
        <dbReference type="Rhea" id="RHEA:78480"/>
    </physiologicalReaction>
</comment>
<comment type="function">
    <text evidence="19">Catalyzes the 2 serial methylation steps for the conversion of the 7-monomethylguanosine (m(7)G) caps of snRNAs and snoRNAs to a 2,2,7-trimethylguanosine (m(2,2,7)G) cap structure. The enzyme is specific for guanine, and N7 methylation must precede N2 methylation. Hypermethylation of the m7G cap of U snRNAs leads to their concentration in nuclear foci, their colocalization with coilin and the formation of canonical Cajal bodies (CBs). Plays a role in transcriptional regulation.</text>
</comment>
<keyword evidence="12" id="KW-0539">Nucleus</keyword>
<evidence type="ECO:0000256" key="2">
    <source>
        <dbReference type="ARBA" id="ARBA00004496"/>
    </source>
</evidence>
<dbReference type="GO" id="GO:0015030">
    <property type="term" value="C:Cajal body"/>
    <property type="evidence" value="ECO:0007669"/>
    <property type="project" value="UniProtKB-SubCell"/>
</dbReference>
<evidence type="ECO:0000256" key="19">
    <source>
        <dbReference type="ARBA" id="ARBA00057179"/>
    </source>
</evidence>
<reference evidence="24" key="2">
    <citation type="submission" date="2025-09" db="UniProtKB">
        <authorList>
            <consortium name="Ensembl"/>
        </authorList>
    </citation>
    <scope>IDENTIFICATION</scope>
</reference>
<dbReference type="GO" id="GO:0005730">
    <property type="term" value="C:nucleolus"/>
    <property type="evidence" value="ECO:0007669"/>
    <property type="project" value="UniProtKB-SubCell"/>
</dbReference>
<evidence type="ECO:0000256" key="11">
    <source>
        <dbReference type="ARBA" id="ARBA00023163"/>
    </source>
</evidence>
<dbReference type="Ensembl" id="ENSPMGT00000016545.1">
    <property type="protein sequence ID" value="ENSPMGP00000015519.1"/>
    <property type="gene ID" value="ENSPMGG00000012711.1"/>
</dbReference>
<evidence type="ECO:0000256" key="15">
    <source>
        <dbReference type="ARBA" id="ARBA00048740"/>
    </source>
</evidence>
<evidence type="ECO:0000256" key="22">
    <source>
        <dbReference type="ARBA" id="ARBA00081504"/>
    </source>
</evidence>
<dbReference type="InterPro" id="IPR019012">
    <property type="entry name" value="RNA_cap_Gua-N2-MeTrfase"/>
</dbReference>
<evidence type="ECO:0000256" key="9">
    <source>
        <dbReference type="ARBA" id="ARBA00022691"/>
    </source>
</evidence>
<evidence type="ECO:0000256" key="13">
    <source>
        <dbReference type="ARBA" id="ARBA00025783"/>
    </source>
</evidence>
<organism evidence="24 25">
    <name type="scientific">Periophthalmus magnuspinnatus</name>
    <dbReference type="NCBI Taxonomy" id="409849"/>
    <lineage>
        <taxon>Eukaryota</taxon>
        <taxon>Metazoa</taxon>
        <taxon>Chordata</taxon>
        <taxon>Craniata</taxon>
        <taxon>Vertebrata</taxon>
        <taxon>Euteleostomi</taxon>
        <taxon>Actinopterygii</taxon>
        <taxon>Neopterygii</taxon>
        <taxon>Teleostei</taxon>
        <taxon>Neoteleostei</taxon>
        <taxon>Acanthomorphata</taxon>
        <taxon>Gobiaria</taxon>
        <taxon>Gobiiformes</taxon>
        <taxon>Gobioidei</taxon>
        <taxon>Gobiidae</taxon>
        <taxon>Oxudercinae</taxon>
        <taxon>Periophthalmus</taxon>
    </lineage>
</organism>